<dbReference type="InterPro" id="IPR036728">
    <property type="entry name" value="PBP_GOBP_sf"/>
</dbReference>
<name>A0AAN9VET5_9ORTH</name>
<accession>A0AAN9VET5</accession>
<feature type="chain" id="PRO_5042881574" description="Odorant binding protein" evidence="1">
    <location>
        <begin position="23"/>
        <end position="159"/>
    </location>
</feature>
<sequence>MGTAAAVAGAIAVLAALSGAAAKEIRTYRDLMEEGAKLCRDSEYYSEDNVDKIARYCLLVTEEQDCLQYCIYEKLGMQKEEHWNQSVTTSKLFPLLKEFYAPNTQEKDIKLDIKYCMEKSMLPPEAELIYTDYCEVAEYVHFCIREHFPEDNKEDCYPD</sequence>
<keyword evidence="3" id="KW-1185">Reference proteome</keyword>
<keyword evidence="1" id="KW-0732">Signal</keyword>
<gene>
    <name evidence="2" type="ORF">R5R35_010860</name>
</gene>
<dbReference type="Proteomes" id="UP001378592">
    <property type="component" value="Unassembled WGS sequence"/>
</dbReference>
<dbReference type="GO" id="GO:0005549">
    <property type="term" value="F:odorant binding"/>
    <property type="evidence" value="ECO:0007669"/>
    <property type="project" value="InterPro"/>
</dbReference>
<evidence type="ECO:0008006" key="4">
    <source>
        <dbReference type="Google" id="ProtNLM"/>
    </source>
</evidence>
<evidence type="ECO:0000313" key="2">
    <source>
        <dbReference type="EMBL" id="KAK7789115.1"/>
    </source>
</evidence>
<dbReference type="Gene3D" id="1.10.238.20">
    <property type="entry name" value="Pheromone/general odorant binding protein domain"/>
    <property type="match status" value="1"/>
</dbReference>
<protein>
    <recommendedName>
        <fullName evidence="4">Odorant binding protein</fullName>
    </recommendedName>
</protein>
<dbReference type="EMBL" id="JAZDUA010000832">
    <property type="protein sequence ID" value="KAK7789115.1"/>
    <property type="molecule type" value="Genomic_DNA"/>
</dbReference>
<dbReference type="Pfam" id="PF01395">
    <property type="entry name" value="PBP_GOBP"/>
    <property type="match status" value="1"/>
</dbReference>
<feature type="signal peptide" evidence="1">
    <location>
        <begin position="1"/>
        <end position="22"/>
    </location>
</feature>
<comment type="caution">
    <text evidence="2">The sequence shown here is derived from an EMBL/GenBank/DDBJ whole genome shotgun (WGS) entry which is preliminary data.</text>
</comment>
<evidence type="ECO:0000256" key="1">
    <source>
        <dbReference type="SAM" id="SignalP"/>
    </source>
</evidence>
<reference evidence="2 3" key="1">
    <citation type="submission" date="2024-03" db="EMBL/GenBank/DDBJ databases">
        <title>The genome assembly and annotation of the cricket Gryllus longicercus Weissman &amp; Gray.</title>
        <authorList>
            <person name="Szrajer S."/>
            <person name="Gray D."/>
            <person name="Ylla G."/>
        </authorList>
    </citation>
    <scope>NUCLEOTIDE SEQUENCE [LARGE SCALE GENOMIC DNA]</scope>
    <source>
        <strain evidence="2">DAG 2021-001</strain>
        <tissue evidence="2">Whole body minus gut</tissue>
    </source>
</reference>
<organism evidence="2 3">
    <name type="scientific">Gryllus longicercus</name>
    <dbReference type="NCBI Taxonomy" id="2509291"/>
    <lineage>
        <taxon>Eukaryota</taxon>
        <taxon>Metazoa</taxon>
        <taxon>Ecdysozoa</taxon>
        <taxon>Arthropoda</taxon>
        <taxon>Hexapoda</taxon>
        <taxon>Insecta</taxon>
        <taxon>Pterygota</taxon>
        <taxon>Neoptera</taxon>
        <taxon>Polyneoptera</taxon>
        <taxon>Orthoptera</taxon>
        <taxon>Ensifera</taxon>
        <taxon>Gryllidea</taxon>
        <taxon>Grylloidea</taxon>
        <taxon>Gryllidae</taxon>
        <taxon>Gryllinae</taxon>
        <taxon>Gryllus</taxon>
    </lineage>
</organism>
<dbReference type="InterPro" id="IPR006170">
    <property type="entry name" value="PBP/GOBP"/>
</dbReference>
<evidence type="ECO:0000313" key="3">
    <source>
        <dbReference type="Proteomes" id="UP001378592"/>
    </source>
</evidence>
<dbReference type="SUPFAM" id="SSF47565">
    <property type="entry name" value="Insect pheromone/odorant-binding proteins"/>
    <property type="match status" value="1"/>
</dbReference>
<proteinExistence type="predicted"/>
<dbReference type="AlphaFoldDB" id="A0AAN9VET5"/>